<keyword evidence="4" id="KW-1185">Reference proteome</keyword>
<dbReference type="RefSeq" id="WP_145060269.1">
    <property type="nucleotide sequence ID" value="NZ_CP036263.1"/>
</dbReference>
<protein>
    <submittedName>
        <fullName evidence="3">Uncharacterized protein</fullName>
    </submittedName>
</protein>
<proteinExistence type="predicted"/>
<keyword evidence="2" id="KW-1133">Transmembrane helix</keyword>
<feature type="region of interest" description="Disordered" evidence="1">
    <location>
        <begin position="59"/>
        <end position="81"/>
    </location>
</feature>
<evidence type="ECO:0000313" key="3">
    <source>
        <dbReference type="EMBL" id="QDS98980.1"/>
    </source>
</evidence>
<feature type="transmembrane region" description="Helical" evidence="2">
    <location>
        <begin position="20"/>
        <end position="41"/>
    </location>
</feature>
<dbReference type="EMBL" id="CP036263">
    <property type="protein sequence ID" value="QDS98980.1"/>
    <property type="molecule type" value="Genomic_DNA"/>
</dbReference>
<sequence length="104" mass="10828">MTEPLKLPDDRPIPRSDAAIGLSVLGLLAVTLCGSLVYRLAGPSTGPQTLPTPTVVLSPEVSEESLATSGEHSSVNPAGKVDVETLFQQDSEVAPANFLDSTQQ</sequence>
<gene>
    <name evidence="3" type="ORF">HG15A2_22690</name>
</gene>
<accession>A0A517MVS7</accession>
<reference evidence="3 4" key="1">
    <citation type="submission" date="2019-02" db="EMBL/GenBank/DDBJ databases">
        <title>Deep-cultivation of Planctomycetes and their phenomic and genomic characterization uncovers novel biology.</title>
        <authorList>
            <person name="Wiegand S."/>
            <person name="Jogler M."/>
            <person name="Boedeker C."/>
            <person name="Pinto D."/>
            <person name="Vollmers J."/>
            <person name="Rivas-Marin E."/>
            <person name="Kohn T."/>
            <person name="Peeters S.H."/>
            <person name="Heuer A."/>
            <person name="Rast P."/>
            <person name="Oberbeckmann S."/>
            <person name="Bunk B."/>
            <person name="Jeske O."/>
            <person name="Meyerdierks A."/>
            <person name="Storesund J.E."/>
            <person name="Kallscheuer N."/>
            <person name="Luecker S."/>
            <person name="Lage O.M."/>
            <person name="Pohl T."/>
            <person name="Merkel B.J."/>
            <person name="Hornburger P."/>
            <person name="Mueller R.-W."/>
            <person name="Bruemmer F."/>
            <person name="Labrenz M."/>
            <person name="Spormann A.M."/>
            <person name="Op den Camp H."/>
            <person name="Overmann J."/>
            <person name="Amann R."/>
            <person name="Jetten M.S.M."/>
            <person name="Mascher T."/>
            <person name="Medema M.H."/>
            <person name="Devos D.P."/>
            <person name="Kaster A.-K."/>
            <person name="Ovreas L."/>
            <person name="Rohde M."/>
            <person name="Galperin M.Y."/>
            <person name="Jogler C."/>
        </authorList>
    </citation>
    <scope>NUCLEOTIDE SEQUENCE [LARGE SCALE GENOMIC DNA]</scope>
    <source>
        <strain evidence="3 4">HG15A2</strain>
    </source>
</reference>
<evidence type="ECO:0000313" key="4">
    <source>
        <dbReference type="Proteomes" id="UP000319852"/>
    </source>
</evidence>
<keyword evidence="2" id="KW-0472">Membrane</keyword>
<evidence type="ECO:0000256" key="2">
    <source>
        <dbReference type="SAM" id="Phobius"/>
    </source>
</evidence>
<keyword evidence="2" id="KW-0812">Transmembrane</keyword>
<dbReference type="AlphaFoldDB" id="A0A517MVS7"/>
<feature type="compositionally biased region" description="Polar residues" evidence="1">
    <location>
        <begin position="65"/>
        <end position="76"/>
    </location>
</feature>
<dbReference type="Proteomes" id="UP000319852">
    <property type="component" value="Chromosome"/>
</dbReference>
<dbReference type="KEGG" id="amob:HG15A2_22690"/>
<evidence type="ECO:0000256" key="1">
    <source>
        <dbReference type="SAM" id="MobiDB-lite"/>
    </source>
</evidence>
<organism evidence="3 4">
    <name type="scientific">Adhaeretor mobilis</name>
    <dbReference type="NCBI Taxonomy" id="1930276"/>
    <lineage>
        <taxon>Bacteria</taxon>
        <taxon>Pseudomonadati</taxon>
        <taxon>Planctomycetota</taxon>
        <taxon>Planctomycetia</taxon>
        <taxon>Pirellulales</taxon>
        <taxon>Lacipirellulaceae</taxon>
        <taxon>Adhaeretor</taxon>
    </lineage>
</organism>
<name>A0A517MVS7_9BACT</name>